<dbReference type="AlphaFoldDB" id="A0A7E6FS68"/>
<proteinExistence type="predicted"/>
<accession>A0A7E6FS68</accession>
<evidence type="ECO:0000313" key="1">
    <source>
        <dbReference type="Proteomes" id="UP000515154"/>
    </source>
</evidence>
<protein>
    <submittedName>
        <fullName evidence="2">Uncharacterized protein LOC118768321 isoform X1</fullName>
    </submittedName>
</protein>
<dbReference type="RefSeq" id="XP_036370448.1">
    <property type="nucleotide sequence ID" value="XM_036514555.1"/>
</dbReference>
<sequence length="147" mass="16420">MNSTSHIPDRQIVLSTGENPDVIRPNNNGWSIDVMKIPTASVEIKLGYILTKGAILRLPKHDNVYQYEVTTLTSNMTKLDTKTRLANSSVSIPSGTEARSILIKFKPSSYKNMKITLSLKGCLMKVIPVDFETPYQGLSYCKHMCQV</sequence>
<gene>
    <name evidence="2" type="primary">LOC118768321</name>
</gene>
<evidence type="ECO:0000313" key="2">
    <source>
        <dbReference type="RefSeq" id="XP_036370448.1"/>
    </source>
</evidence>
<organism evidence="1 2">
    <name type="scientific">Octopus sinensis</name>
    <name type="common">East Asian common octopus</name>
    <dbReference type="NCBI Taxonomy" id="2607531"/>
    <lineage>
        <taxon>Eukaryota</taxon>
        <taxon>Metazoa</taxon>
        <taxon>Spiralia</taxon>
        <taxon>Lophotrochozoa</taxon>
        <taxon>Mollusca</taxon>
        <taxon>Cephalopoda</taxon>
        <taxon>Coleoidea</taxon>
        <taxon>Octopodiformes</taxon>
        <taxon>Octopoda</taxon>
        <taxon>Incirrata</taxon>
        <taxon>Octopodidae</taxon>
        <taxon>Octopus</taxon>
    </lineage>
</organism>
<keyword evidence="1" id="KW-1185">Reference proteome</keyword>
<name>A0A7E6FS68_9MOLL</name>
<reference evidence="2" key="1">
    <citation type="submission" date="2025-08" db="UniProtKB">
        <authorList>
            <consortium name="RefSeq"/>
        </authorList>
    </citation>
    <scope>IDENTIFICATION</scope>
</reference>
<dbReference type="Proteomes" id="UP000515154">
    <property type="component" value="Linkage group LG28"/>
</dbReference>
<dbReference type="KEGG" id="osn:118768321"/>